<dbReference type="EMBL" id="ATHJ01000067">
    <property type="protein sequence ID" value="EPR42377.1"/>
    <property type="molecule type" value="Genomic_DNA"/>
</dbReference>
<dbReference type="InterPro" id="IPR002792">
    <property type="entry name" value="TRAM_dom"/>
</dbReference>
<dbReference type="GO" id="GO:0016740">
    <property type="term" value="F:transferase activity"/>
    <property type="evidence" value="ECO:0007669"/>
    <property type="project" value="UniProtKB-KW"/>
</dbReference>
<dbReference type="AlphaFoldDB" id="S7TZA1"/>
<dbReference type="PROSITE" id="PS50926">
    <property type="entry name" value="TRAM"/>
    <property type="match status" value="1"/>
</dbReference>
<proteinExistence type="predicted"/>
<keyword evidence="1" id="KW-0808">Transferase</keyword>
<evidence type="ECO:0000256" key="2">
    <source>
        <dbReference type="SAM" id="SignalP"/>
    </source>
</evidence>
<gene>
    <name evidence="4" type="ORF">dsmv_1672</name>
</gene>
<name>S7TZA1_DESML</name>
<accession>S7TZA1</accession>
<reference evidence="4 5" key="1">
    <citation type="journal article" date="2013" name="Genome Announc.">
        <title>Draft genome sequences for three mercury-methylating, sulfate-reducing bacteria.</title>
        <authorList>
            <person name="Brown S.D."/>
            <person name="Hurt R.A.Jr."/>
            <person name="Gilmour C.C."/>
            <person name="Elias D.A."/>
        </authorList>
    </citation>
    <scope>NUCLEOTIDE SEQUENCE [LARGE SCALE GENOMIC DNA]</scope>
    <source>
        <strain evidence="4 5">DSM 2059</strain>
    </source>
</reference>
<sequence>MNFKWGIILTGLLVGWWTATAAVAGVSVTSGLTYEKTAVPGGSYTGVIQLKNTGDAPQEVKVYPTDYLFYADGRNLYGDPGTAPRSNSGWITFAPRRLVIPPKGTAQVDYAVAVPPDDTLAGTYWSMLMVEAVSTASPEAVKQQKDRISFGISQVMRYGAQMVTQIGDTGTRELKFVRTRFDKAKGRRILEVDVENTGRQWLKPALWVECYTAAGASAGRFEGGKSRIYPGTSVRFRADLSAVPPGEYKALVVADCGGDTLFGAAHTFRFRDAGAP</sequence>
<evidence type="ECO:0000313" key="4">
    <source>
        <dbReference type="EMBL" id="EPR42377.1"/>
    </source>
</evidence>
<dbReference type="Proteomes" id="UP000014977">
    <property type="component" value="Unassembled WGS sequence"/>
</dbReference>
<evidence type="ECO:0000313" key="5">
    <source>
        <dbReference type="Proteomes" id="UP000014977"/>
    </source>
</evidence>
<dbReference type="STRING" id="897.B2D07_18300"/>
<organism evidence="4 5">
    <name type="scientific">Desulfococcus multivorans DSM 2059</name>
    <dbReference type="NCBI Taxonomy" id="1121405"/>
    <lineage>
        <taxon>Bacteria</taxon>
        <taxon>Pseudomonadati</taxon>
        <taxon>Thermodesulfobacteriota</taxon>
        <taxon>Desulfobacteria</taxon>
        <taxon>Desulfobacterales</taxon>
        <taxon>Desulfococcaceae</taxon>
        <taxon>Desulfococcus</taxon>
    </lineage>
</organism>
<dbReference type="OrthoDB" id="1119204at2"/>
<dbReference type="eggNOG" id="COG3121">
    <property type="taxonomic scope" value="Bacteria"/>
</dbReference>
<feature type="domain" description="TRAM" evidence="3">
    <location>
        <begin position="182"/>
        <end position="267"/>
    </location>
</feature>
<dbReference type="RefSeq" id="WP_020876056.1">
    <property type="nucleotide sequence ID" value="NZ_ATHJ01000067.1"/>
</dbReference>
<feature type="chain" id="PRO_5030177238" description="TRAM domain-containing protein" evidence="2">
    <location>
        <begin position="22"/>
        <end position="276"/>
    </location>
</feature>
<evidence type="ECO:0000256" key="1">
    <source>
        <dbReference type="ARBA" id="ARBA00022679"/>
    </source>
</evidence>
<feature type="signal peptide" evidence="2">
    <location>
        <begin position="1"/>
        <end position="21"/>
    </location>
</feature>
<keyword evidence="5" id="KW-1185">Reference proteome</keyword>
<keyword evidence="2" id="KW-0732">Signal</keyword>
<comment type="caution">
    <text evidence="4">The sequence shown here is derived from an EMBL/GenBank/DDBJ whole genome shotgun (WGS) entry which is preliminary data.</text>
</comment>
<protein>
    <recommendedName>
        <fullName evidence="3">TRAM domain-containing protein</fullName>
    </recommendedName>
</protein>
<evidence type="ECO:0000259" key="3">
    <source>
        <dbReference type="PROSITE" id="PS50926"/>
    </source>
</evidence>